<accession>A0A4Y2BYQ9</accession>
<comment type="caution">
    <text evidence="1">The sequence shown here is derived from an EMBL/GenBank/DDBJ whole genome shotgun (WGS) entry which is preliminary data.</text>
</comment>
<keyword evidence="2" id="KW-1185">Reference proteome</keyword>
<organism evidence="1 2">
    <name type="scientific">Araneus ventricosus</name>
    <name type="common">Orbweaver spider</name>
    <name type="synonym">Epeira ventricosa</name>
    <dbReference type="NCBI Taxonomy" id="182803"/>
    <lineage>
        <taxon>Eukaryota</taxon>
        <taxon>Metazoa</taxon>
        <taxon>Ecdysozoa</taxon>
        <taxon>Arthropoda</taxon>
        <taxon>Chelicerata</taxon>
        <taxon>Arachnida</taxon>
        <taxon>Araneae</taxon>
        <taxon>Araneomorphae</taxon>
        <taxon>Entelegynae</taxon>
        <taxon>Araneoidea</taxon>
        <taxon>Araneidae</taxon>
        <taxon>Araneus</taxon>
    </lineage>
</organism>
<gene>
    <name evidence="1" type="ORF">AVEN_229920_1</name>
</gene>
<dbReference type="AlphaFoldDB" id="A0A4Y2BYQ9"/>
<proteinExistence type="predicted"/>
<dbReference type="EMBL" id="BGPR01000121">
    <property type="protein sequence ID" value="GBL96466.1"/>
    <property type="molecule type" value="Genomic_DNA"/>
</dbReference>
<name>A0A4Y2BYQ9_ARAVE</name>
<evidence type="ECO:0000313" key="1">
    <source>
        <dbReference type="EMBL" id="GBL96466.1"/>
    </source>
</evidence>
<reference evidence="1 2" key="1">
    <citation type="journal article" date="2019" name="Sci. Rep.">
        <title>Orb-weaving spider Araneus ventricosus genome elucidates the spidroin gene catalogue.</title>
        <authorList>
            <person name="Kono N."/>
            <person name="Nakamura H."/>
            <person name="Ohtoshi R."/>
            <person name="Moran D.A.P."/>
            <person name="Shinohara A."/>
            <person name="Yoshida Y."/>
            <person name="Fujiwara M."/>
            <person name="Mori M."/>
            <person name="Tomita M."/>
            <person name="Arakawa K."/>
        </authorList>
    </citation>
    <scope>NUCLEOTIDE SEQUENCE [LARGE SCALE GENOMIC DNA]</scope>
</reference>
<protein>
    <submittedName>
        <fullName evidence="1">Uncharacterized protein</fullName>
    </submittedName>
</protein>
<dbReference type="Proteomes" id="UP000499080">
    <property type="component" value="Unassembled WGS sequence"/>
</dbReference>
<sequence length="104" mass="11869">MPAVSDKGYTKISLFDYTLHLDNMYTRRVSQRLLKTINVHSSALFTAAAHGMASPFENTWRTYIADIYSGDGDSCSGCRVNIIYNILRKQLQLKMNVWSRFPSV</sequence>
<evidence type="ECO:0000313" key="2">
    <source>
        <dbReference type="Proteomes" id="UP000499080"/>
    </source>
</evidence>